<keyword evidence="4" id="KW-1185">Reference proteome</keyword>
<dbReference type="Gene3D" id="2.60.40.10">
    <property type="entry name" value="Immunoglobulins"/>
    <property type="match status" value="1"/>
</dbReference>
<dbReference type="PANTHER" id="PTHR23278:SF19">
    <property type="entry name" value="OBSCURIN"/>
    <property type="match status" value="1"/>
</dbReference>
<proteinExistence type="predicted"/>
<feature type="domain" description="Ig-like" evidence="2">
    <location>
        <begin position="23"/>
        <end position="125"/>
    </location>
</feature>
<evidence type="ECO:0000313" key="4">
    <source>
        <dbReference type="Proteomes" id="UP001152562"/>
    </source>
</evidence>
<dbReference type="EMBL" id="CALOZG010000025">
    <property type="protein sequence ID" value="CAH4032022.1"/>
    <property type="molecule type" value="Genomic_DNA"/>
</dbReference>
<reference evidence="3" key="1">
    <citation type="submission" date="2022-05" db="EMBL/GenBank/DDBJ databases">
        <authorList>
            <person name="Okamura Y."/>
        </authorList>
    </citation>
    <scope>NUCLEOTIDE SEQUENCE</scope>
</reference>
<dbReference type="InterPro" id="IPR036179">
    <property type="entry name" value="Ig-like_dom_sf"/>
</dbReference>
<evidence type="ECO:0000313" key="3">
    <source>
        <dbReference type="EMBL" id="CAH4032022.1"/>
    </source>
</evidence>
<dbReference type="PANTHER" id="PTHR23278">
    <property type="entry name" value="SIDESTEP PROTEIN"/>
    <property type="match status" value="1"/>
</dbReference>
<sequence>MLPLQCGSKITTGCPYILPPDLPRIYDSEGREITGNLAGPYREGQELKLTCQTPGGKPFPDITWYHGNERLSIARGSLNCQVEVDGQLTRSILTWRVRRENSGRELVCRVSNPWFPAYTLEDSIVLEVFYLLKLNTIMNKNLPCTLEEKCQLCFLLEE</sequence>
<comment type="caution">
    <text evidence="3">The sequence shown here is derived from an EMBL/GenBank/DDBJ whole genome shotgun (WGS) entry which is preliminary data.</text>
</comment>
<dbReference type="InterPro" id="IPR013162">
    <property type="entry name" value="CD80_C2-set"/>
</dbReference>
<dbReference type="AlphaFoldDB" id="A0A9P0XEM1"/>
<dbReference type="Pfam" id="PF08205">
    <property type="entry name" value="C2-set_2"/>
    <property type="match status" value="1"/>
</dbReference>
<dbReference type="InterPro" id="IPR007110">
    <property type="entry name" value="Ig-like_dom"/>
</dbReference>
<protein>
    <recommendedName>
        <fullName evidence="2">Ig-like domain-containing protein</fullName>
    </recommendedName>
</protein>
<evidence type="ECO:0000259" key="2">
    <source>
        <dbReference type="PROSITE" id="PS50835"/>
    </source>
</evidence>
<dbReference type="SUPFAM" id="SSF48726">
    <property type="entry name" value="Immunoglobulin"/>
    <property type="match status" value="1"/>
</dbReference>
<accession>A0A9P0XEM1</accession>
<name>A0A9P0XEM1_PIEBR</name>
<dbReference type="Proteomes" id="UP001152562">
    <property type="component" value="Unassembled WGS sequence"/>
</dbReference>
<dbReference type="InterPro" id="IPR013783">
    <property type="entry name" value="Ig-like_fold"/>
</dbReference>
<organism evidence="3 4">
    <name type="scientific">Pieris brassicae</name>
    <name type="common">White butterfly</name>
    <name type="synonym">Large white butterfly</name>
    <dbReference type="NCBI Taxonomy" id="7116"/>
    <lineage>
        <taxon>Eukaryota</taxon>
        <taxon>Metazoa</taxon>
        <taxon>Ecdysozoa</taxon>
        <taxon>Arthropoda</taxon>
        <taxon>Hexapoda</taxon>
        <taxon>Insecta</taxon>
        <taxon>Pterygota</taxon>
        <taxon>Neoptera</taxon>
        <taxon>Endopterygota</taxon>
        <taxon>Lepidoptera</taxon>
        <taxon>Glossata</taxon>
        <taxon>Ditrysia</taxon>
        <taxon>Papilionoidea</taxon>
        <taxon>Pieridae</taxon>
        <taxon>Pierinae</taxon>
        <taxon>Pieris</taxon>
    </lineage>
</organism>
<gene>
    <name evidence="3" type="ORF">PIBRA_LOCUS8466</name>
</gene>
<keyword evidence="1" id="KW-1015">Disulfide bond</keyword>
<dbReference type="PROSITE" id="PS50835">
    <property type="entry name" value="IG_LIKE"/>
    <property type="match status" value="1"/>
</dbReference>
<evidence type="ECO:0000256" key="1">
    <source>
        <dbReference type="ARBA" id="ARBA00023157"/>
    </source>
</evidence>